<sequence length="48" mass="5591">MDSDRLLSIIYHKRKENASELWPTGLCQRRHKNPNGREAGNPKKTEKS</sequence>
<organism evidence="2">
    <name type="scientific">Myoviridae sp. ctZDd15</name>
    <dbReference type="NCBI Taxonomy" id="2826664"/>
    <lineage>
        <taxon>Viruses</taxon>
        <taxon>Duplodnaviria</taxon>
        <taxon>Heunggongvirae</taxon>
        <taxon>Uroviricota</taxon>
        <taxon>Caudoviricetes</taxon>
    </lineage>
</organism>
<name>A0A8S5M0F0_9CAUD</name>
<accession>A0A8S5M0F0</accession>
<reference evidence="2" key="1">
    <citation type="journal article" date="2021" name="Proc. Natl. Acad. Sci. U.S.A.">
        <title>A Catalog of Tens of Thousands of Viruses from Human Metagenomes Reveals Hidden Associations with Chronic Diseases.</title>
        <authorList>
            <person name="Tisza M.J."/>
            <person name="Buck C.B."/>
        </authorList>
    </citation>
    <scope>NUCLEOTIDE SEQUENCE</scope>
    <source>
        <strain evidence="2">CtZDd15</strain>
    </source>
</reference>
<feature type="region of interest" description="Disordered" evidence="1">
    <location>
        <begin position="22"/>
        <end position="48"/>
    </location>
</feature>
<dbReference type="EMBL" id="BK014788">
    <property type="protein sequence ID" value="DAD75716.1"/>
    <property type="molecule type" value="Genomic_DNA"/>
</dbReference>
<evidence type="ECO:0000313" key="2">
    <source>
        <dbReference type="EMBL" id="DAD75716.1"/>
    </source>
</evidence>
<protein>
    <submittedName>
        <fullName evidence="2">Uncharacterized protein</fullName>
    </submittedName>
</protein>
<evidence type="ECO:0000256" key="1">
    <source>
        <dbReference type="SAM" id="MobiDB-lite"/>
    </source>
</evidence>
<proteinExistence type="predicted"/>